<keyword evidence="1" id="KW-0812">Transmembrane</keyword>
<dbReference type="RefSeq" id="WP_154738201.1">
    <property type="nucleotide sequence ID" value="NZ_WMBQ01000001.1"/>
</dbReference>
<proteinExistence type="predicted"/>
<gene>
    <name evidence="2" type="ORF">GIW81_04960</name>
</gene>
<keyword evidence="1" id="KW-1133">Transmembrane helix</keyword>
<evidence type="ECO:0000313" key="3">
    <source>
        <dbReference type="Proteomes" id="UP000440694"/>
    </source>
</evidence>
<feature type="transmembrane region" description="Helical" evidence="1">
    <location>
        <begin position="75"/>
        <end position="96"/>
    </location>
</feature>
<dbReference type="EMBL" id="WMBQ01000001">
    <property type="protein sequence ID" value="MTD93683.1"/>
    <property type="molecule type" value="Genomic_DNA"/>
</dbReference>
<sequence>MRALTVESENGGPAESFLRVLDQFAALHTYASATPTTGGYRVLGGAQRTTRKASKPSFARRVAVRPATPAARMRLTGSLSVLFIGGLGLAVLAGPASCPCSSTFAQQASLERLGYVQNAAFMNASEAPAIAPERVAFSDTEFLGPDTSATGISPITTSALEPAHAAQVAATDAGATKTVGLLPSSIERVSEATPETVKLAAATIVESDVVPEVPVAEVAAPPMPSVTAVEAEREVAPKTVARTPRKRAAVRAYRTPTKQALRSKNSNDAMTAQRAPKWAQQMFTTPWQSQAFSYTR</sequence>
<keyword evidence="3" id="KW-1185">Reference proteome</keyword>
<reference evidence="2 3" key="1">
    <citation type="submission" date="2019-11" db="EMBL/GenBank/DDBJ databases">
        <title>Identification of a novel strain.</title>
        <authorList>
            <person name="Xu Q."/>
            <person name="Wang G."/>
        </authorList>
    </citation>
    <scope>NUCLEOTIDE SEQUENCE [LARGE SCALE GENOMIC DNA]</scope>
    <source>
        <strain evidence="3">xq</strain>
    </source>
</reference>
<evidence type="ECO:0000256" key="1">
    <source>
        <dbReference type="SAM" id="Phobius"/>
    </source>
</evidence>
<dbReference type="AlphaFoldDB" id="A0A6I3KH30"/>
<name>A0A6I3KH30_9HYPH</name>
<accession>A0A6I3KH30</accession>
<keyword evidence="1" id="KW-0472">Membrane</keyword>
<organism evidence="2 3">
    <name type="scientific">Hyphomicrobium album</name>
    <dbReference type="NCBI Taxonomy" id="2665159"/>
    <lineage>
        <taxon>Bacteria</taxon>
        <taxon>Pseudomonadati</taxon>
        <taxon>Pseudomonadota</taxon>
        <taxon>Alphaproteobacteria</taxon>
        <taxon>Hyphomicrobiales</taxon>
        <taxon>Hyphomicrobiaceae</taxon>
        <taxon>Hyphomicrobium</taxon>
    </lineage>
</organism>
<evidence type="ECO:0000313" key="2">
    <source>
        <dbReference type="EMBL" id="MTD93683.1"/>
    </source>
</evidence>
<protein>
    <submittedName>
        <fullName evidence="2">Uncharacterized protein</fullName>
    </submittedName>
</protein>
<dbReference type="Proteomes" id="UP000440694">
    <property type="component" value="Unassembled WGS sequence"/>
</dbReference>
<comment type="caution">
    <text evidence="2">The sequence shown here is derived from an EMBL/GenBank/DDBJ whole genome shotgun (WGS) entry which is preliminary data.</text>
</comment>